<evidence type="ECO:0000259" key="1">
    <source>
        <dbReference type="Pfam" id="PF08281"/>
    </source>
</evidence>
<protein>
    <submittedName>
        <fullName evidence="2">RNA polymerase subunit sigma-70</fullName>
    </submittedName>
</protein>
<dbReference type="Pfam" id="PF08281">
    <property type="entry name" value="Sigma70_r4_2"/>
    <property type="match status" value="1"/>
</dbReference>
<dbReference type="Gene3D" id="1.10.10.10">
    <property type="entry name" value="Winged helix-like DNA-binding domain superfamily/Winged helix DNA-binding domain"/>
    <property type="match status" value="1"/>
</dbReference>
<dbReference type="GO" id="GO:0016987">
    <property type="term" value="F:sigma factor activity"/>
    <property type="evidence" value="ECO:0007669"/>
    <property type="project" value="InterPro"/>
</dbReference>
<dbReference type="RefSeq" id="WP_133450909.1">
    <property type="nucleotide sequence ID" value="NZ_SCWF01000001.1"/>
</dbReference>
<dbReference type="Proteomes" id="UP000294843">
    <property type="component" value="Unassembled WGS sequence"/>
</dbReference>
<dbReference type="EMBL" id="SCWF01000001">
    <property type="protein sequence ID" value="TDM15709.1"/>
    <property type="molecule type" value="Genomic_DNA"/>
</dbReference>
<dbReference type="SUPFAM" id="SSF88659">
    <property type="entry name" value="Sigma3 and sigma4 domains of RNA polymerase sigma factors"/>
    <property type="match status" value="1"/>
</dbReference>
<dbReference type="InterPro" id="IPR013249">
    <property type="entry name" value="RNA_pol_sigma70_r4_t2"/>
</dbReference>
<name>A0A4V6PPW0_9STAP</name>
<evidence type="ECO:0000313" key="2">
    <source>
        <dbReference type="EMBL" id="TDM15709.1"/>
    </source>
</evidence>
<dbReference type="InterPro" id="IPR013324">
    <property type="entry name" value="RNA_pol_sigma_r3/r4-like"/>
</dbReference>
<proteinExistence type="predicted"/>
<comment type="caution">
    <text evidence="2">The sequence shown here is derived from an EMBL/GenBank/DDBJ whole genome shotgun (WGS) entry which is preliminary data.</text>
</comment>
<evidence type="ECO:0000313" key="3">
    <source>
        <dbReference type="Proteomes" id="UP000294843"/>
    </source>
</evidence>
<dbReference type="AlphaFoldDB" id="A0A4V6PPW0"/>
<dbReference type="GO" id="GO:0006352">
    <property type="term" value="P:DNA-templated transcription initiation"/>
    <property type="evidence" value="ECO:0007669"/>
    <property type="project" value="InterPro"/>
</dbReference>
<sequence>MIDLLMQYRQTRKETKKLLDHTTDEYELKILRSIIVDLDYSIDWMQKGHAPNSNAIDKIQCYVINPTTIEAVIDSSGYNKVSDDEYQDFIRDVNNPISHALRKLTQKELEVFLMIECEKMRYTEVAELLGVGKSTIQKNVERSKEKIRNELESNLFL</sequence>
<gene>
    <name evidence="2" type="ORF">ERX55_02035</name>
</gene>
<feature type="domain" description="RNA polymerase sigma factor 70 region 4 type 2" evidence="1">
    <location>
        <begin position="97"/>
        <end position="147"/>
    </location>
</feature>
<reference evidence="2 3" key="1">
    <citation type="submission" date="2019-01" db="EMBL/GenBank/DDBJ databases">
        <title>Draft genome sequences of the type strains of six Macrococcus species.</title>
        <authorList>
            <person name="Mazhar S."/>
            <person name="Altermann E."/>
            <person name="Hill C."/>
            <person name="Mcauliffe O."/>
        </authorList>
    </citation>
    <scope>NUCLEOTIDE SEQUENCE [LARGE SCALE GENOMIC DNA]</scope>
    <source>
        <strain evidence="2 3">ATCC 51825</strain>
    </source>
</reference>
<dbReference type="GO" id="GO:0003677">
    <property type="term" value="F:DNA binding"/>
    <property type="evidence" value="ECO:0007669"/>
    <property type="project" value="InterPro"/>
</dbReference>
<keyword evidence="3" id="KW-1185">Reference proteome</keyword>
<dbReference type="OrthoDB" id="2083683at2"/>
<organism evidence="2 3">
    <name type="scientific">Macrococcus bovicus</name>
    <dbReference type="NCBI Taxonomy" id="69968"/>
    <lineage>
        <taxon>Bacteria</taxon>
        <taxon>Bacillati</taxon>
        <taxon>Bacillota</taxon>
        <taxon>Bacilli</taxon>
        <taxon>Bacillales</taxon>
        <taxon>Staphylococcaceae</taxon>
        <taxon>Macrococcus</taxon>
    </lineage>
</organism>
<dbReference type="InterPro" id="IPR036388">
    <property type="entry name" value="WH-like_DNA-bd_sf"/>
</dbReference>
<accession>A0A4V6PPW0</accession>